<accession>A0ACC5YYH3</accession>
<gene>
    <name evidence="1" type="ORF">PDJAM_G00062900</name>
</gene>
<proteinExistence type="predicted"/>
<organism evidence="1 2">
    <name type="scientific">Pangasius djambal</name>
    <dbReference type="NCBI Taxonomy" id="1691987"/>
    <lineage>
        <taxon>Eukaryota</taxon>
        <taxon>Metazoa</taxon>
        <taxon>Chordata</taxon>
        <taxon>Craniata</taxon>
        <taxon>Vertebrata</taxon>
        <taxon>Euteleostomi</taxon>
        <taxon>Actinopterygii</taxon>
        <taxon>Neopterygii</taxon>
        <taxon>Teleostei</taxon>
        <taxon>Ostariophysi</taxon>
        <taxon>Siluriformes</taxon>
        <taxon>Pangasiidae</taxon>
        <taxon>Pangasius</taxon>
    </lineage>
</organism>
<comment type="caution">
    <text evidence="1">The sequence shown here is derived from an EMBL/GenBank/DDBJ whole genome shotgun (WGS) entry which is preliminary data.</text>
</comment>
<reference evidence="1" key="1">
    <citation type="submission" date="2020-02" db="EMBL/GenBank/DDBJ databases">
        <title>Genome sequencing of the panga catfish, Pangasius djambal.</title>
        <authorList>
            <person name="Wen M."/>
            <person name="Zahm M."/>
            <person name="Roques C."/>
            <person name="Cabau C."/>
            <person name="Klopp C."/>
            <person name="Donnadieu C."/>
            <person name="Jouanno E."/>
            <person name="Avarre J.-C."/>
            <person name="Campet M."/>
            <person name="Ha T."/>
            <person name="Dugue R."/>
            <person name="Lampietro C."/>
            <person name="Louis A."/>
            <person name="Herpin A."/>
            <person name="Echchiki A."/>
            <person name="Berthelot C."/>
            <person name="Parey E."/>
            <person name="Roest-Crollius H."/>
            <person name="Braasch I."/>
            <person name="Postlethwait J.H."/>
            <person name="Bobe J."/>
            <person name="Montfort J."/>
            <person name="Bouchez O."/>
            <person name="Begum T."/>
            <person name="Schartl M."/>
            <person name="Gustiano R."/>
            <person name="Guiguen Y."/>
        </authorList>
    </citation>
    <scope>NUCLEOTIDE SEQUENCE</scope>
    <source>
        <strain evidence="1">Pdj_M5554</strain>
    </source>
</reference>
<sequence>MEGFNSYSITHLSEDMPTAFTDLLQPSHPIEDILETSRDDQGAGPVSAVEDEATFPDANTEMLRPTPSMLDDREEQLEEVKDSDNASVMEQGDRIEQMNLESKDPTLSKPIRSFLDESLPDLLRSGSPLRRRVSSPVSDTLKQMRREVELSRRRSIKLKAQVDKLQEQSHDGLVWSQHRERLKQMRREVELSRRRSIKLKAQVDKLQEQSHDGLVWSQHRERVTEEIQSIVKLLIPLTDSEPTADPSSTNNSLDTALTQLKNVARTLALNHTSQGKAKDGTTDEVAVLQQALRDRDDALAKKKAMETELLKCKTELMSLNNQLLEAVQRRLEMAIELEAWKDDVQTIIHHQLLSQQQAEQAQKKSRGFGVLRRSKQPSPVQSPVLSQASSPASMSPNTPVAQRWKDRLRRGRSSRPASAVYDQSASPSPFESPVSSKEDSFQTVSLD</sequence>
<name>A0ACC5YYH3_9TELE</name>
<evidence type="ECO:0000313" key="1">
    <source>
        <dbReference type="EMBL" id="MCJ8740784.1"/>
    </source>
</evidence>
<protein>
    <submittedName>
        <fullName evidence="1">Uncharacterized protein</fullName>
    </submittedName>
</protein>
<dbReference type="EMBL" id="CM040989">
    <property type="protein sequence ID" value="MCJ8740784.1"/>
    <property type="molecule type" value="Genomic_DNA"/>
</dbReference>
<keyword evidence="2" id="KW-1185">Reference proteome</keyword>
<dbReference type="Proteomes" id="UP000830395">
    <property type="component" value="Chromosome 15"/>
</dbReference>
<evidence type="ECO:0000313" key="2">
    <source>
        <dbReference type="Proteomes" id="UP000830395"/>
    </source>
</evidence>